<gene>
    <name evidence="2" type="ORF">Micbo1qcDRAFT_156516</name>
</gene>
<organism evidence="2 3">
    <name type="scientific">Microdochium bolleyi</name>
    <dbReference type="NCBI Taxonomy" id="196109"/>
    <lineage>
        <taxon>Eukaryota</taxon>
        <taxon>Fungi</taxon>
        <taxon>Dikarya</taxon>
        <taxon>Ascomycota</taxon>
        <taxon>Pezizomycotina</taxon>
        <taxon>Sordariomycetes</taxon>
        <taxon>Xylariomycetidae</taxon>
        <taxon>Xylariales</taxon>
        <taxon>Microdochiaceae</taxon>
        <taxon>Microdochium</taxon>
    </lineage>
</organism>
<protein>
    <submittedName>
        <fullName evidence="2">Uncharacterized protein</fullName>
    </submittedName>
</protein>
<dbReference type="AlphaFoldDB" id="A0A136JKA0"/>
<accession>A0A136JKA0</accession>
<reference evidence="3" key="1">
    <citation type="submission" date="2016-02" db="EMBL/GenBank/DDBJ databases">
        <title>Draft genome sequence of Microdochium bolleyi, a fungal endophyte of beachgrass.</title>
        <authorList>
            <consortium name="DOE Joint Genome Institute"/>
            <person name="David A.S."/>
            <person name="May G."/>
            <person name="Haridas S."/>
            <person name="Lim J."/>
            <person name="Wang M."/>
            <person name="Labutti K."/>
            <person name="Lipzen A."/>
            <person name="Barry K."/>
            <person name="Grigoriev I.V."/>
        </authorList>
    </citation>
    <scope>NUCLEOTIDE SEQUENCE [LARGE SCALE GENOMIC DNA]</scope>
    <source>
        <strain evidence="3">J235TASD1</strain>
    </source>
</reference>
<evidence type="ECO:0000313" key="2">
    <source>
        <dbReference type="EMBL" id="KXJ97589.1"/>
    </source>
</evidence>
<sequence>MIAGRIQRLPAVTVTAIITGGIAATTTTTTTAKKTKTTMGAAGTGTTTDTNGAAIAATKKTAHAPQPLPTRTNPRLSTRKPPSASPS</sequence>
<feature type="compositionally biased region" description="Low complexity" evidence="1">
    <location>
        <begin position="28"/>
        <end position="59"/>
    </location>
</feature>
<dbReference type="EMBL" id="KQ964245">
    <property type="protein sequence ID" value="KXJ97589.1"/>
    <property type="molecule type" value="Genomic_DNA"/>
</dbReference>
<feature type="non-terminal residue" evidence="2">
    <location>
        <position position="87"/>
    </location>
</feature>
<name>A0A136JKA0_9PEZI</name>
<keyword evidence="3" id="KW-1185">Reference proteome</keyword>
<dbReference type="Proteomes" id="UP000070501">
    <property type="component" value="Unassembled WGS sequence"/>
</dbReference>
<dbReference type="InParanoid" id="A0A136JKA0"/>
<feature type="region of interest" description="Disordered" evidence="1">
    <location>
        <begin position="28"/>
        <end position="87"/>
    </location>
</feature>
<evidence type="ECO:0000256" key="1">
    <source>
        <dbReference type="SAM" id="MobiDB-lite"/>
    </source>
</evidence>
<evidence type="ECO:0000313" key="3">
    <source>
        <dbReference type="Proteomes" id="UP000070501"/>
    </source>
</evidence>
<proteinExistence type="predicted"/>